<name>A0A5C8PTE0_9HYPH</name>
<organism evidence="5 6">
    <name type="scientific">Vineibacter terrae</name>
    <dbReference type="NCBI Taxonomy" id="2586908"/>
    <lineage>
        <taxon>Bacteria</taxon>
        <taxon>Pseudomonadati</taxon>
        <taxon>Pseudomonadota</taxon>
        <taxon>Alphaproteobacteria</taxon>
        <taxon>Hyphomicrobiales</taxon>
        <taxon>Vineibacter</taxon>
    </lineage>
</organism>
<evidence type="ECO:0000256" key="1">
    <source>
        <dbReference type="ARBA" id="ARBA00005495"/>
    </source>
</evidence>
<comment type="similarity">
    <text evidence="1">Belongs to the Gfa family.</text>
</comment>
<reference evidence="5 6" key="1">
    <citation type="submission" date="2019-06" db="EMBL/GenBank/DDBJ databases">
        <title>New taxonomy in bacterial strain CC-CFT640, isolated from vineyard.</title>
        <authorList>
            <person name="Lin S.-Y."/>
            <person name="Tsai C.-F."/>
            <person name="Young C.-C."/>
        </authorList>
    </citation>
    <scope>NUCLEOTIDE SEQUENCE [LARGE SCALE GENOMIC DNA]</scope>
    <source>
        <strain evidence="5 6">CC-CFT640</strain>
    </source>
</reference>
<dbReference type="InterPro" id="IPR011057">
    <property type="entry name" value="Mss4-like_sf"/>
</dbReference>
<evidence type="ECO:0000259" key="4">
    <source>
        <dbReference type="PROSITE" id="PS51891"/>
    </source>
</evidence>
<dbReference type="OrthoDB" id="7159017at2"/>
<dbReference type="PANTHER" id="PTHR28620:SF1">
    <property type="entry name" value="CENP-V_GFA DOMAIN-CONTAINING PROTEIN"/>
    <property type="match status" value="1"/>
</dbReference>
<feature type="domain" description="CENP-V/GFA" evidence="4">
    <location>
        <begin position="7"/>
        <end position="115"/>
    </location>
</feature>
<dbReference type="PROSITE" id="PS51891">
    <property type="entry name" value="CENP_V_GFA"/>
    <property type="match status" value="1"/>
</dbReference>
<keyword evidence="2" id="KW-0479">Metal-binding</keyword>
<dbReference type="EMBL" id="VDUZ01000005">
    <property type="protein sequence ID" value="TXL79508.1"/>
    <property type="molecule type" value="Genomic_DNA"/>
</dbReference>
<dbReference type="GO" id="GO:0046872">
    <property type="term" value="F:metal ion binding"/>
    <property type="evidence" value="ECO:0007669"/>
    <property type="project" value="UniProtKB-KW"/>
</dbReference>
<evidence type="ECO:0000256" key="2">
    <source>
        <dbReference type="ARBA" id="ARBA00022723"/>
    </source>
</evidence>
<dbReference type="Proteomes" id="UP000321638">
    <property type="component" value="Unassembled WGS sequence"/>
</dbReference>
<dbReference type="Pfam" id="PF04828">
    <property type="entry name" value="GFA"/>
    <property type="match status" value="1"/>
</dbReference>
<evidence type="ECO:0000313" key="6">
    <source>
        <dbReference type="Proteomes" id="UP000321638"/>
    </source>
</evidence>
<dbReference type="AlphaFoldDB" id="A0A5C8PTE0"/>
<keyword evidence="6" id="KW-1185">Reference proteome</keyword>
<dbReference type="Gene3D" id="2.170.150.70">
    <property type="match status" value="1"/>
</dbReference>
<dbReference type="GO" id="GO:0016846">
    <property type="term" value="F:carbon-sulfur lyase activity"/>
    <property type="evidence" value="ECO:0007669"/>
    <property type="project" value="InterPro"/>
</dbReference>
<dbReference type="InterPro" id="IPR052355">
    <property type="entry name" value="CENP-V-like"/>
</dbReference>
<comment type="caution">
    <text evidence="5">The sequence shown here is derived from an EMBL/GenBank/DDBJ whole genome shotgun (WGS) entry which is preliminary data.</text>
</comment>
<evidence type="ECO:0000313" key="5">
    <source>
        <dbReference type="EMBL" id="TXL79508.1"/>
    </source>
</evidence>
<dbReference type="PANTHER" id="PTHR28620">
    <property type="entry name" value="CENTROMERE PROTEIN V"/>
    <property type="match status" value="1"/>
</dbReference>
<dbReference type="SUPFAM" id="SSF51316">
    <property type="entry name" value="Mss4-like"/>
    <property type="match status" value="1"/>
</dbReference>
<sequence>MPEPQTYSGGCHCGQVRYEVTTDLAQVIACNCSICTKHGLMLTFVPATAFKLLAGEDAVADYQFNKKRIHHQFCPACGVESFARGAKPDGTPVIAINVRCLEGLDLGTVKAAPFDGRSL</sequence>
<dbReference type="InterPro" id="IPR006913">
    <property type="entry name" value="CENP-V/GFA"/>
</dbReference>
<accession>A0A5C8PTE0</accession>
<evidence type="ECO:0000256" key="3">
    <source>
        <dbReference type="ARBA" id="ARBA00022833"/>
    </source>
</evidence>
<keyword evidence="3" id="KW-0862">Zinc</keyword>
<gene>
    <name evidence="5" type="ORF">FHP25_06065</name>
</gene>
<protein>
    <submittedName>
        <fullName evidence="5">GFA family protein</fullName>
    </submittedName>
</protein>
<proteinExistence type="inferred from homology"/>
<dbReference type="RefSeq" id="WP_147846015.1">
    <property type="nucleotide sequence ID" value="NZ_VDUZ01000005.1"/>
</dbReference>